<keyword evidence="2" id="KW-0648">Protein biosynthesis</keyword>
<keyword evidence="2" id="KW-0396">Initiation factor</keyword>
<accession>A0AAU0UQ54</accession>
<protein>
    <submittedName>
        <fullName evidence="2">Translation initiation factor 2</fullName>
    </submittedName>
</protein>
<feature type="coiled-coil region" evidence="1">
    <location>
        <begin position="4"/>
        <end position="63"/>
    </location>
</feature>
<dbReference type="KEGG" id="dbc:MFMK1_002178"/>
<dbReference type="GO" id="GO:0003743">
    <property type="term" value="F:translation initiation factor activity"/>
    <property type="evidence" value="ECO:0007669"/>
    <property type="project" value="UniProtKB-KW"/>
</dbReference>
<keyword evidence="3" id="KW-1185">Reference proteome</keyword>
<dbReference type="EMBL" id="CP121694">
    <property type="protein sequence ID" value="WRO22349.1"/>
    <property type="molecule type" value="Genomic_DNA"/>
</dbReference>
<dbReference type="Proteomes" id="UP001329915">
    <property type="component" value="Chromosome"/>
</dbReference>
<dbReference type="AlphaFoldDB" id="A0AAU0UQ54"/>
<sequence>MVEDRKLSRKIEELEEKIHHLRVSRRVLMNLLEKVERERKQDLERLEKENRKLQQANSKYAKDLISKNRKLIELEQGTN</sequence>
<dbReference type="RefSeq" id="WP_366921762.1">
    <property type="nucleotide sequence ID" value="NZ_CP121694.1"/>
</dbReference>
<keyword evidence="1" id="KW-0175">Coiled coil</keyword>
<proteinExistence type="predicted"/>
<evidence type="ECO:0000313" key="2">
    <source>
        <dbReference type="EMBL" id="WRO22349.1"/>
    </source>
</evidence>
<organism evidence="2 3">
    <name type="scientific">Metallumcola ferriviriculae</name>
    <dbReference type="NCBI Taxonomy" id="3039180"/>
    <lineage>
        <taxon>Bacteria</taxon>
        <taxon>Bacillati</taxon>
        <taxon>Bacillota</taxon>
        <taxon>Clostridia</taxon>
        <taxon>Neomoorellales</taxon>
        <taxon>Desulfitibacteraceae</taxon>
        <taxon>Metallumcola</taxon>
    </lineage>
</organism>
<name>A0AAU0UQ54_9FIRM</name>
<gene>
    <name evidence="2" type="ORF">MFMK1_002178</name>
</gene>
<reference evidence="2 3" key="1">
    <citation type="submission" date="2023-04" db="EMBL/GenBank/DDBJ databases">
        <authorList>
            <person name="Hsu D."/>
        </authorList>
    </citation>
    <scope>NUCLEOTIDE SEQUENCE [LARGE SCALE GENOMIC DNA]</scope>
    <source>
        <strain evidence="2 3">MK1</strain>
    </source>
</reference>
<evidence type="ECO:0000313" key="3">
    <source>
        <dbReference type="Proteomes" id="UP001329915"/>
    </source>
</evidence>
<evidence type="ECO:0000256" key="1">
    <source>
        <dbReference type="SAM" id="Coils"/>
    </source>
</evidence>